<dbReference type="EMBL" id="JBCLYO010000001">
    <property type="protein sequence ID" value="KAL0097217.1"/>
    <property type="molecule type" value="Genomic_DNA"/>
</dbReference>
<gene>
    <name evidence="1" type="ORF">J3Q64DRAFT_1693632</name>
</gene>
<dbReference type="Proteomes" id="UP001448207">
    <property type="component" value="Unassembled WGS sequence"/>
</dbReference>
<comment type="caution">
    <text evidence="1">The sequence shown here is derived from an EMBL/GenBank/DDBJ whole genome shotgun (WGS) entry which is preliminary data.</text>
</comment>
<name>A0ABR3BFX4_PHYBL</name>
<sequence>MFLLIKRYFVKRKKTKCDYNVKENFFIYLCEHKDIEIYSPKKYKCYLKQVLVLDRNMRHFTPSVLRHPHFFSYKNRYNSQFPVIPPLPPGFLSVVLGFRHAQCFLAHVFFVFYAQLPFHCSHGEVLHVKFMYQCPVSSAVLLLSTSTFLNPTQLSASVQCPVPSCFLAQLLTTILLMVPSYHVWSTECVQSMLMERCTENQLSILHPSQLTARTLDIGSPDFVLWGMSRLSQKGAKLDMRDEPEAKLRCLSKCYAVHLGVSDTCPEQFGIKAFHRYFAVMYMNEYFNTIFSIKIRSNFLLQASILGLADLLSLANSCLKTYKYKALADNMLDSQSKGLYLIGDFTSFRCLTVECSGSLRTIQ</sequence>
<reference evidence="1 2" key="1">
    <citation type="submission" date="2024-04" db="EMBL/GenBank/DDBJ databases">
        <title>Symmetric and asymmetric DNA N6-adenine methylation regulates different biological responses in Mucorales.</title>
        <authorList>
            <consortium name="Lawrence Berkeley National Laboratory"/>
            <person name="Lax C."/>
            <person name="Mondo S.J."/>
            <person name="Osorio-Concepcion M."/>
            <person name="Muszewska A."/>
            <person name="Corrochano-Luque M."/>
            <person name="Gutierrez G."/>
            <person name="Riley R."/>
            <person name="Lipzen A."/>
            <person name="Guo J."/>
            <person name="Hundley H."/>
            <person name="Amirebrahimi M."/>
            <person name="Ng V."/>
            <person name="Lorenzo-Gutierrez D."/>
            <person name="Binder U."/>
            <person name="Yang J."/>
            <person name="Song Y."/>
            <person name="Canovas D."/>
            <person name="Navarro E."/>
            <person name="Freitag M."/>
            <person name="Gabaldon T."/>
            <person name="Grigoriev I.V."/>
            <person name="Corrochano L.M."/>
            <person name="Nicolas F.E."/>
            <person name="Garre V."/>
        </authorList>
    </citation>
    <scope>NUCLEOTIDE SEQUENCE [LARGE SCALE GENOMIC DNA]</scope>
    <source>
        <strain evidence="1 2">L51</strain>
    </source>
</reference>
<accession>A0ABR3BFX4</accession>
<protein>
    <submittedName>
        <fullName evidence="1">Uncharacterized protein</fullName>
    </submittedName>
</protein>
<keyword evidence="2" id="KW-1185">Reference proteome</keyword>
<organism evidence="1 2">
    <name type="scientific">Phycomyces blakesleeanus</name>
    <dbReference type="NCBI Taxonomy" id="4837"/>
    <lineage>
        <taxon>Eukaryota</taxon>
        <taxon>Fungi</taxon>
        <taxon>Fungi incertae sedis</taxon>
        <taxon>Mucoromycota</taxon>
        <taxon>Mucoromycotina</taxon>
        <taxon>Mucoromycetes</taxon>
        <taxon>Mucorales</taxon>
        <taxon>Phycomycetaceae</taxon>
        <taxon>Phycomyces</taxon>
    </lineage>
</organism>
<proteinExistence type="predicted"/>
<evidence type="ECO:0000313" key="2">
    <source>
        <dbReference type="Proteomes" id="UP001448207"/>
    </source>
</evidence>
<evidence type="ECO:0000313" key="1">
    <source>
        <dbReference type="EMBL" id="KAL0097217.1"/>
    </source>
</evidence>